<organism evidence="2 3">
    <name type="scientific">Achromobacter spanius</name>
    <dbReference type="NCBI Taxonomy" id="217203"/>
    <lineage>
        <taxon>Bacteria</taxon>
        <taxon>Pseudomonadati</taxon>
        <taxon>Pseudomonadota</taxon>
        <taxon>Betaproteobacteria</taxon>
        <taxon>Burkholderiales</taxon>
        <taxon>Alcaligenaceae</taxon>
        <taxon>Achromobacter</taxon>
    </lineage>
</organism>
<proteinExistence type="predicted"/>
<dbReference type="Proteomes" id="UP001161094">
    <property type="component" value="Unassembled WGS sequence"/>
</dbReference>
<evidence type="ECO:0000256" key="1">
    <source>
        <dbReference type="SAM" id="Phobius"/>
    </source>
</evidence>
<feature type="transmembrane region" description="Helical" evidence="1">
    <location>
        <begin position="99"/>
        <end position="121"/>
    </location>
</feature>
<reference evidence="2" key="1">
    <citation type="submission" date="2022-09" db="EMBL/GenBank/DDBJ databases">
        <title>Intensive care unit water sources are persistently colonized with multi-drug resistant bacteria and are the site of extensive horizontal gene transfer of antibiotic resistance genes.</title>
        <authorList>
            <person name="Diorio-Toth L."/>
        </authorList>
    </citation>
    <scope>NUCLEOTIDE SEQUENCE</scope>
    <source>
        <strain evidence="2">GD03843</strain>
    </source>
</reference>
<dbReference type="RefSeq" id="WP_279995177.1">
    <property type="nucleotide sequence ID" value="NZ_JAOCDZ010000007.1"/>
</dbReference>
<evidence type="ECO:0000313" key="2">
    <source>
        <dbReference type="EMBL" id="MDH0736399.1"/>
    </source>
</evidence>
<accession>A0AA42IWK9</accession>
<gene>
    <name evidence="2" type="ORF">N5D93_11305</name>
</gene>
<dbReference type="AlphaFoldDB" id="A0AA42IWK9"/>
<protein>
    <submittedName>
        <fullName evidence="2">Uncharacterized protein</fullName>
    </submittedName>
</protein>
<feature type="transmembrane region" description="Helical" evidence="1">
    <location>
        <begin position="70"/>
        <end position="93"/>
    </location>
</feature>
<name>A0AA42IWK9_9BURK</name>
<keyword evidence="1" id="KW-0472">Membrane</keyword>
<keyword evidence="1" id="KW-1133">Transmembrane helix</keyword>
<feature type="transmembrane region" description="Helical" evidence="1">
    <location>
        <begin position="271"/>
        <end position="289"/>
    </location>
</feature>
<dbReference type="EMBL" id="JAOCDZ010000007">
    <property type="protein sequence ID" value="MDH0736399.1"/>
    <property type="molecule type" value="Genomic_DNA"/>
</dbReference>
<sequence>MVNALTRDRTRTVERLSPALLIGAKNLVRGRVAKSEISSDPTLISGQLGVRRKNEHCVELEPFGNTARNVYASGIGITIVMMCGISIVGLSIVSEPISWRVAIMPIGLSLVAVVLSTLLYLCTRLLSGKFRGGFIRIHRGTRKLYFVTPRDQRLLTLEWDEIRALAGYIPIVSAGGYTSRYPLYLIATDWTQSPPKEICVSCGNLGWRDGGSSAKELWDYLQIFMEHGADALPQPPPIPPRLSRKETFLRFYRDWADKYRRDLATPKGKRWAILVIPAKILALICIVFPDSLAEFIEYNVPYTSFPKEIDALCGFKEKRVPIMRLNGERIDS</sequence>
<evidence type="ECO:0000313" key="3">
    <source>
        <dbReference type="Proteomes" id="UP001161094"/>
    </source>
</evidence>
<comment type="caution">
    <text evidence="2">The sequence shown here is derived from an EMBL/GenBank/DDBJ whole genome shotgun (WGS) entry which is preliminary data.</text>
</comment>
<keyword evidence="1" id="KW-0812">Transmembrane</keyword>